<dbReference type="Proteomes" id="UP000703269">
    <property type="component" value="Unassembled WGS sequence"/>
</dbReference>
<gene>
    <name evidence="2" type="ORF">PsYK624_170610</name>
</gene>
<dbReference type="AlphaFoldDB" id="A0A9P3GYN4"/>
<accession>A0A9P3GYN4</accession>
<organism evidence="2 3">
    <name type="scientific">Phanerochaete sordida</name>
    <dbReference type="NCBI Taxonomy" id="48140"/>
    <lineage>
        <taxon>Eukaryota</taxon>
        <taxon>Fungi</taxon>
        <taxon>Dikarya</taxon>
        <taxon>Basidiomycota</taxon>
        <taxon>Agaricomycotina</taxon>
        <taxon>Agaricomycetes</taxon>
        <taxon>Polyporales</taxon>
        <taxon>Phanerochaetaceae</taxon>
        <taxon>Phanerochaete</taxon>
    </lineage>
</organism>
<dbReference type="EMBL" id="BPQB01000196">
    <property type="protein sequence ID" value="GJF00760.1"/>
    <property type="molecule type" value="Genomic_DNA"/>
</dbReference>
<reference evidence="2 3" key="1">
    <citation type="submission" date="2021-08" db="EMBL/GenBank/DDBJ databases">
        <title>Draft Genome Sequence of Phanerochaete sordida strain YK-624.</title>
        <authorList>
            <person name="Mori T."/>
            <person name="Dohra H."/>
            <person name="Suzuki T."/>
            <person name="Kawagishi H."/>
            <person name="Hirai H."/>
        </authorList>
    </citation>
    <scope>NUCLEOTIDE SEQUENCE [LARGE SCALE GENOMIC DNA]</scope>
    <source>
        <strain evidence="2 3">YK-624</strain>
    </source>
</reference>
<protein>
    <submittedName>
        <fullName evidence="2">Uncharacterized protein</fullName>
    </submittedName>
</protein>
<keyword evidence="3" id="KW-1185">Reference proteome</keyword>
<evidence type="ECO:0000313" key="2">
    <source>
        <dbReference type="EMBL" id="GJF00760.1"/>
    </source>
</evidence>
<feature type="compositionally biased region" description="Low complexity" evidence="1">
    <location>
        <begin position="90"/>
        <end position="101"/>
    </location>
</feature>
<name>A0A9P3GYN4_9APHY</name>
<proteinExistence type="predicted"/>
<evidence type="ECO:0000256" key="1">
    <source>
        <dbReference type="SAM" id="MobiDB-lite"/>
    </source>
</evidence>
<sequence>MQPSKRSKPENEPAAEDSVPKRRRFTRSNGAANETGPVPDVDDIDEAQMPVGQNDDADDNGGGETETEKSSTAPPSPSDKAAGSDHEIPSRAATPADTSAPSAPPGLQTELSTDTRWYWDEDMVARLTPMTKYQNPDKSVYSVAVAPWEATKWGEPRNGFRADAELHVNGKRAVFWGVFEVAWNNMVSDEGLEHSPSIRFRPFLQRDFDILKHLVTNKAKPSKDGYQYDTFYASRFMAKKEKRREDLKPFPHIFNAVPPLKYTKKADMAHETVHGVKPGDIVLLEFTVKRYVPPASDAAASRAKERALAASGSNKQSTPRWVDRSFFQREWTVWDVGFNMEAVTLLYRGSDHYAGGNPDSEDVEL</sequence>
<feature type="region of interest" description="Disordered" evidence="1">
    <location>
        <begin position="1"/>
        <end position="114"/>
    </location>
</feature>
<evidence type="ECO:0000313" key="3">
    <source>
        <dbReference type="Proteomes" id="UP000703269"/>
    </source>
</evidence>
<comment type="caution">
    <text evidence="2">The sequence shown here is derived from an EMBL/GenBank/DDBJ whole genome shotgun (WGS) entry which is preliminary data.</text>
</comment>
<dbReference type="OrthoDB" id="3270460at2759"/>